<dbReference type="InterPro" id="IPR015421">
    <property type="entry name" value="PyrdxlP-dep_Trfase_major"/>
</dbReference>
<gene>
    <name evidence="3" type="ORF">LQ567_06735</name>
</gene>
<sequence>MSSAFNRRKFISNVAIVGTGLAIGAPHIVSAGTSNTKPAILGGPRAHNGSFPSWPVQDAIEEKGLTEVLRSKKWGRLDGSQMAKFETEYSKLFGVKHSLGVSSGTSALTTILGALDIGPGDEVVIPVYTFVATYNVVVLNYALPILVDTDIESFQMDPVKAKAALTAQTRVIMPVHIGGSPVDIDAFVAMGKQHNIPVIEDACQAHLAEWKGVKVGNHGLAGAFSFQSSKNLNCAEGGAVITNNDDFITNCYTFHNQGQGGRSTSFSTGVGTRGTNLRLTEFQGSLLLAQMTRVAEQSNRRWENAQYLSRLLKEIPGITPAKLYPGTTRSAYHLYMFRYDKNHFAGLSREKFLQALSAEGVPNSAGYGQMNKSSYVTALATNKHYLKIYGEKTMQQWLERNQCPQNDLLTSQQSAWLFQNMLLGTKSDMEQIAEAMRKIQKYAAEIAKK</sequence>
<dbReference type="Proteomes" id="UP001199816">
    <property type="component" value="Unassembled WGS sequence"/>
</dbReference>
<evidence type="ECO:0000256" key="2">
    <source>
        <dbReference type="RuleBase" id="RU004508"/>
    </source>
</evidence>
<evidence type="ECO:0000313" key="3">
    <source>
        <dbReference type="EMBL" id="MCD2422452.1"/>
    </source>
</evidence>
<keyword evidence="3" id="KW-0032">Aminotransferase</keyword>
<dbReference type="Gene3D" id="3.40.640.10">
    <property type="entry name" value="Type I PLP-dependent aspartate aminotransferase-like (Major domain)"/>
    <property type="match status" value="1"/>
</dbReference>
<keyword evidence="3" id="KW-0808">Transferase</keyword>
<comment type="similarity">
    <text evidence="1 2">Belongs to the DegT/DnrJ/EryC1 family.</text>
</comment>
<keyword evidence="2" id="KW-0663">Pyridoxal phosphate</keyword>
<dbReference type="InterPro" id="IPR015422">
    <property type="entry name" value="PyrdxlP-dep_Trfase_small"/>
</dbReference>
<dbReference type="InterPro" id="IPR006311">
    <property type="entry name" value="TAT_signal"/>
</dbReference>
<protein>
    <submittedName>
        <fullName evidence="3">DegT/DnrJ/EryC1/StrS family aminotransferase</fullName>
    </submittedName>
</protein>
<name>A0ABS8PMW2_9BACT</name>
<dbReference type="PANTHER" id="PTHR30244:SF34">
    <property type="entry name" value="DTDP-4-AMINO-4,6-DIDEOXYGALACTOSE TRANSAMINASE"/>
    <property type="match status" value="1"/>
</dbReference>
<dbReference type="Gene3D" id="3.90.1150.10">
    <property type="entry name" value="Aspartate Aminotransferase, domain 1"/>
    <property type="match status" value="1"/>
</dbReference>
<dbReference type="PROSITE" id="PS51318">
    <property type="entry name" value="TAT"/>
    <property type="match status" value="1"/>
</dbReference>
<organism evidence="3 4">
    <name type="scientific">Niabella pedocola</name>
    <dbReference type="NCBI Taxonomy" id="1752077"/>
    <lineage>
        <taxon>Bacteria</taxon>
        <taxon>Pseudomonadati</taxon>
        <taxon>Bacteroidota</taxon>
        <taxon>Chitinophagia</taxon>
        <taxon>Chitinophagales</taxon>
        <taxon>Chitinophagaceae</taxon>
        <taxon>Niabella</taxon>
    </lineage>
</organism>
<dbReference type="InterPro" id="IPR000653">
    <property type="entry name" value="DegT/StrS_aminotransferase"/>
</dbReference>
<proteinExistence type="inferred from homology"/>
<keyword evidence="4" id="KW-1185">Reference proteome</keyword>
<accession>A0ABS8PMW2</accession>
<comment type="caution">
    <text evidence="3">The sequence shown here is derived from an EMBL/GenBank/DDBJ whole genome shotgun (WGS) entry which is preliminary data.</text>
</comment>
<dbReference type="GO" id="GO:0008483">
    <property type="term" value="F:transaminase activity"/>
    <property type="evidence" value="ECO:0007669"/>
    <property type="project" value="UniProtKB-KW"/>
</dbReference>
<dbReference type="CDD" id="cd00616">
    <property type="entry name" value="AHBA_syn"/>
    <property type="match status" value="1"/>
</dbReference>
<dbReference type="EMBL" id="JAJNEC010000004">
    <property type="protein sequence ID" value="MCD2422452.1"/>
    <property type="molecule type" value="Genomic_DNA"/>
</dbReference>
<dbReference type="RefSeq" id="WP_231003461.1">
    <property type="nucleotide sequence ID" value="NZ_JAJNEC010000004.1"/>
</dbReference>
<reference evidence="3 4" key="1">
    <citation type="submission" date="2021-11" db="EMBL/GenBank/DDBJ databases">
        <title>Genomic of Niabella pedocola.</title>
        <authorList>
            <person name="Wu T."/>
        </authorList>
    </citation>
    <scope>NUCLEOTIDE SEQUENCE [LARGE SCALE GENOMIC DNA]</scope>
    <source>
        <strain evidence="3 4">JCM 31011</strain>
    </source>
</reference>
<dbReference type="SUPFAM" id="SSF53383">
    <property type="entry name" value="PLP-dependent transferases"/>
    <property type="match status" value="1"/>
</dbReference>
<dbReference type="Pfam" id="PF01041">
    <property type="entry name" value="DegT_DnrJ_EryC1"/>
    <property type="match status" value="1"/>
</dbReference>
<dbReference type="InterPro" id="IPR015424">
    <property type="entry name" value="PyrdxlP-dep_Trfase"/>
</dbReference>
<evidence type="ECO:0000313" key="4">
    <source>
        <dbReference type="Proteomes" id="UP001199816"/>
    </source>
</evidence>
<evidence type="ECO:0000256" key="1">
    <source>
        <dbReference type="ARBA" id="ARBA00037999"/>
    </source>
</evidence>
<dbReference type="PANTHER" id="PTHR30244">
    <property type="entry name" value="TRANSAMINASE"/>
    <property type="match status" value="1"/>
</dbReference>